<evidence type="ECO:0000256" key="3">
    <source>
        <dbReference type="ARBA" id="ARBA00022692"/>
    </source>
</evidence>
<evidence type="ECO:0000256" key="6">
    <source>
        <dbReference type="SAM" id="Phobius"/>
    </source>
</evidence>
<comment type="subcellular location">
    <subcellularLocation>
        <location evidence="1">Cell membrane</location>
        <topology evidence="1">Multi-pass membrane protein</topology>
    </subcellularLocation>
</comment>
<dbReference type="AlphaFoldDB" id="A0A840QHP1"/>
<feature type="transmembrane region" description="Helical" evidence="6">
    <location>
        <begin position="119"/>
        <end position="139"/>
    </location>
</feature>
<feature type="transmembrane region" description="Helical" evidence="6">
    <location>
        <begin position="57"/>
        <end position="77"/>
    </location>
</feature>
<evidence type="ECO:0000259" key="7">
    <source>
        <dbReference type="PROSITE" id="PS50850"/>
    </source>
</evidence>
<dbReference type="PANTHER" id="PTHR43791:SF100">
    <property type="entry name" value="SUGAR TRANSPORTER"/>
    <property type="match status" value="1"/>
</dbReference>
<feature type="transmembrane region" description="Helical" evidence="6">
    <location>
        <begin position="180"/>
        <end position="199"/>
    </location>
</feature>
<dbReference type="GO" id="GO:0022857">
    <property type="term" value="F:transmembrane transporter activity"/>
    <property type="evidence" value="ECO:0007669"/>
    <property type="project" value="InterPro"/>
</dbReference>
<gene>
    <name evidence="8" type="ORF">BJ970_005674</name>
</gene>
<evidence type="ECO:0000256" key="2">
    <source>
        <dbReference type="ARBA" id="ARBA00022448"/>
    </source>
</evidence>
<keyword evidence="9" id="KW-1185">Reference proteome</keyword>
<feature type="transmembrane region" description="Helical" evidence="6">
    <location>
        <begin position="333"/>
        <end position="354"/>
    </location>
</feature>
<evidence type="ECO:0000256" key="5">
    <source>
        <dbReference type="ARBA" id="ARBA00023136"/>
    </source>
</evidence>
<feature type="transmembrane region" description="Helical" evidence="6">
    <location>
        <begin position="89"/>
        <end position="113"/>
    </location>
</feature>
<comment type="caution">
    <text evidence="8">The sequence shown here is derived from an EMBL/GenBank/DDBJ whole genome shotgun (WGS) entry which is preliminary data.</text>
</comment>
<organism evidence="8 9">
    <name type="scientific">Saccharopolyspora phatthalungensis</name>
    <dbReference type="NCBI Taxonomy" id="664693"/>
    <lineage>
        <taxon>Bacteria</taxon>
        <taxon>Bacillati</taxon>
        <taxon>Actinomycetota</taxon>
        <taxon>Actinomycetes</taxon>
        <taxon>Pseudonocardiales</taxon>
        <taxon>Pseudonocardiaceae</taxon>
        <taxon>Saccharopolyspora</taxon>
    </lineage>
</organism>
<feature type="transmembrane region" description="Helical" evidence="6">
    <location>
        <begin position="21"/>
        <end position="37"/>
    </location>
</feature>
<evidence type="ECO:0000313" key="9">
    <source>
        <dbReference type="Proteomes" id="UP000584374"/>
    </source>
</evidence>
<evidence type="ECO:0000256" key="4">
    <source>
        <dbReference type="ARBA" id="ARBA00022989"/>
    </source>
</evidence>
<accession>A0A840QHP1</accession>
<dbReference type="Pfam" id="PF07690">
    <property type="entry name" value="MFS_1"/>
    <property type="match status" value="1"/>
</dbReference>
<proteinExistence type="predicted"/>
<dbReference type="GO" id="GO:0005886">
    <property type="term" value="C:plasma membrane"/>
    <property type="evidence" value="ECO:0007669"/>
    <property type="project" value="UniProtKB-SubCell"/>
</dbReference>
<feature type="transmembrane region" description="Helical" evidence="6">
    <location>
        <begin position="272"/>
        <end position="293"/>
    </location>
</feature>
<dbReference type="Proteomes" id="UP000584374">
    <property type="component" value="Unassembled WGS sequence"/>
</dbReference>
<keyword evidence="3 6" id="KW-0812">Transmembrane</keyword>
<dbReference type="Gene3D" id="1.20.1250.20">
    <property type="entry name" value="MFS general substrate transporter like domains"/>
    <property type="match status" value="2"/>
</dbReference>
<sequence>MSESFPLETKSAAASVPRARWWRIGLLLFLIYTVAFADRQNISVAAPEMVKELHLSSTVLGVLLSAFFWGYVLTQVPGGMLANRIGPRWVIVGTLVVWGAAAIATGLVSGYYQLLAVRFAMGLAEGAVWPSFAVMFINWYPDSERGRAINFSEMALPISSIIMAPTAGWLIAAYNWETMFIVWGIPPLVLAAAFAYWGADHPDQDRFLSQEERRFLAERASTASREHGSFLEVLRSPMVWTFCLIYFLWITGLYSFGLWLPSLLSQLSSSGIAAVGVLSAIPFVLATVAMYLNARASDASPHQRARHVVLPMFLAGVTLLVQHVVTFGLLGNMILLIIAGIGLYAAFGPFWAWALQYIPRNQAGPAMGLINVAGNFGGIVGPLIVGAAAAGGAVANGFYVLGFFLLGAGLLAVATAVVAGRNNDAEVH</sequence>
<keyword evidence="4 6" id="KW-1133">Transmembrane helix</keyword>
<protein>
    <submittedName>
        <fullName evidence="8">Sugar phosphate permease</fullName>
    </submittedName>
</protein>
<dbReference type="PIRSF" id="PIRSF002808">
    <property type="entry name" value="Hexose_phosphate_transp"/>
    <property type="match status" value="1"/>
</dbReference>
<feature type="transmembrane region" description="Helical" evidence="6">
    <location>
        <begin position="366"/>
        <end position="391"/>
    </location>
</feature>
<feature type="transmembrane region" description="Helical" evidence="6">
    <location>
        <begin position="239"/>
        <end position="260"/>
    </location>
</feature>
<dbReference type="SUPFAM" id="SSF103473">
    <property type="entry name" value="MFS general substrate transporter"/>
    <property type="match status" value="1"/>
</dbReference>
<dbReference type="PANTHER" id="PTHR43791">
    <property type="entry name" value="PERMEASE-RELATED"/>
    <property type="match status" value="1"/>
</dbReference>
<dbReference type="CDD" id="cd17319">
    <property type="entry name" value="MFS_ExuT_GudP_like"/>
    <property type="match status" value="1"/>
</dbReference>
<evidence type="ECO:0000313" key="8">
    <source>
        <dbReference type="EMBL" id="MBB5158075.1"/>
    </source>
</evidence>
<dbReference type="InterPro" id="IPR020846">
    <property type="entry name" value="MFS_dom"/>
</dbReference>
<name>A0A840QHP1_9PSEU</name>
<keyword evidence="5 6" id="KW-0472">Membrane</keyword>
<keyword evidence="2" id="KW-0813">Transport</keyword>
<reference evidence="8 9" key="1">
    <citation type="submission" date="2020-08" db="EMBL/GenBank/DDBJ databases">
        <title>Sequencing the genomes of 1000 actinobacteria strains.</title>
        <authorList>
            <person name="Klenk H.-P."/>
        </authorList>
    </citation>
    <scope>NUCLEOTIDE SEQUENCE [LARGE SCALE GENOMIC DNA]</scope>
    <source>
        <strain evidence="8 9">DSM 45584</strain>
    </source>
</reference>
<dbReference type="EMBL" id="JACHIW010000002">
    <property type="protein sequence ID" value="MBB5158075.1"/>
    <property type="molecule type" value="Genomic_DNA"/>
</dbReference>
<feature type="transmembrane region" description="Helical" evidence="6">
    <location>
        <begin position="397"/>
        <end position="419"/>
    </location>
</feature>
<dbReference type="InterPro" id="IPR011701">
    <property type="entry name" value="MFS"/>
</dbReference>
<dbReference type="PROSITE" id="PS50850">
    <property type="entry name" value="MFS"/>
    <property type="match status" value="1"/>
</dbReference>
<feature type="transmembrane region" description="Helical" evidence="6">
    <location>
        <begin position="305"/>
        <end position="327"/>
    </location>
</feature>
<evidence type="ECO:0000256" key="1">
    <source>
        <dbReference type="ARBA" id="ARBA00004651"/>
    </source>
</evidence>
<dbReference type="InterPro" id="IPR000849">
    <property type="entry name" value="Sugar_P_transporter"/>
</dbReference>
<dbReference type="InterPro" id="IPR036259">
    <property type="entry name" value="MFS_trans_sf"/>
</dbReference>
<feature type="domain" description="Major facilitator superfamily (MFS) profile" evidence="7">
    <location>
        <begin position="24"/>
        <end position="426"/>
    </location>
</feature>
<dbReference type="RefSeq" id="WP_184729658.1">
    <property type="nucleotide sequence ID" value="NZ_JACHIW010000002.1"/>
</dbReference>
<feature type="transmembrane region" description="Helical" evidence="6">
    <location>
        <begin position="151"/>
        <end position="174"/>
    </location>
</feature>